<protein>
    <submittedName>
        <fullName evidence="1">Uncharacterized protein</fullName>
    </submittedName>
</protein>
<reference evidence="1 2" key="1">
    <citation type="submission" date="2018-09" db="EMBL/GenBank/DDBJ databases">
        <title>Draft genome sequence of Rhodopseudomonas palustris 2.1.18.</title>
        <authorList>
            <person name="Robertson S.L."/>
            <person name="Meyer T.E."/>
            <person name="Kyndt J.A."/>
        </authorList>
    </citation>
    <scope>NUCLEOTIDE SEQUENCE [LARGE SCALE GENOMIC DNA]</scope>
    <source>
        <strain evidence="1 2">2.1.18</strain>
    </source>
</reference>
<accession>A0A418UZ62</accession>
<dbReference type="Proteomes" id="UP000285523">
    <property type="component" value="Unassembled WGS sequence"/>
</dbReference>
<evidence type="ECO:0000313" key="2">
    <source>
        <dbReference type="Proteomes" id="UP000285523"/>
    </source>
</evidence>
<dbReference type="AlphaFoldDB" id="A0A418UZ62"/>
<proteinExistence type="predicted"/>
<name>A0A418UZ62_RHOPL</name>
<gene>
    <name evidence="1" type="ORF">D4Q52_21330</name>
</gene>
<dbReference type="EMBL" id="QYYD01000026">
    <property type="protein sequence ID" value="RJF68725.1"/>
    <property type="molecule type" value="Genomic_DNA"/>
</dbReference>
<evidence type="ECO:0000313" key="1">
    <source>
        <dbReference type="EMBL" id="RJF68725.1"/>
    </source>
</evidence>
<organism evidence="1 2">
    <name type="scientific">Rhodopseudomonas palustris</name>
    <dbReference type="NCBI Taxonomy" id="1076"/>
    <lineage>
        <taxon>Bacteria</taxon>
        <taxon>Pseudomonadati</taxon>
        <taxon>Pseudomonadota</taxon>
        <taxon>Alphaproteobacteria</taxon>
        <taxon>Hyphomicrobiales</taxon>
        <taxon>Nitrobacteraceae</taxon>
        <taxon>Rhodopseudomonas</taxon>
    </lineage>
</organism>
<sequence length="85" mass="9868">MLRFTARLAHRLRAQTGKTRQFGRKVRRILGLKRIGPKPLDLDGSLNRTTFIPGMNGDRDRRRNRSVNYEAVFDLPQLPKRPARA</sequence>
<comment type="caution">
    <text evidence="1">The sequence shown here is derived from an EMBL/GenBank/DDBJ whole genome shotgun (WGS) entry which is preliminary data.</text>
</comment>